<dbReference type="Proteomes" id="UP000827872">
    <property type="component" value="Linkage Group LG11"/>
</dbReference>
<reference evidence="1" key="1">
    <citation type="submission" date="2021-08" db="EMBL/GenBank/DDBJ databases">
        <title>The first chromosome-level gecko genome reveals the dynamic sex chromosomes of Neotropical dwarf geckos (Sphaerodactylidae: Sphaerodactylus).</title>
        <authorList>
            <person name="Pinto B.J."/>
            <person name="Keating S.E."/>
            <person name="Gamble T."/>
        </authorList>
    </citation>
    <scope>NUCLEOTIDE SEQUENCE</scope>
    <source>
        <strain evidence="1">TG3544</strain>
    </source>
</reference>
<keyword evidence="2" id="KW-1185">Reference proteome</keyword>
<evidence type="ECO:0000313" key="2">
    <source>
        <dbReference type="Proteomes" id="UP000827872"/>
    </source>
</evidence>
<dbReference type="EMBL" id="CM037624">
    <property type="protein sequence ID" value="KAH8010639.1"/>
    <property type="molecule type" value="Genomic_DNA"/>
</dbReference>
<evidence type="ECO:0000313" key="1">
    <source>
        <dbReference type="EMBL" id="KAH8010639.1"/>
    </source>
</evidence>
<organism evidence="1 2">
    <name type="scientific">Sphaerodactylus townsendi</name>
    <dbReference type="NCBI Taxonomy" id="933632"/>
    <lineage>
        <taxon>Eukaryota</taxon>
        <taxon>Metazoa</taxon>
        <taxon>Chordata</taxon>
        <taxon>Craniata</taxon>
        <taxon>Vertebrata</taxon>
        <taxon>Euteleostomi</taxon>
        <taxon>Lepidosauria</taxon>
        <taxon>Squamata</taxon>
        <taxon>Bifurcata</taxon>
        <taxon>Gekkota</taxon>
        <taxon>Sphaerodactylidae</taxon>
        <taxon>Sphaerodactylus</taxon>
    </lineage>
</organism>
<accession>A0ACB8FUK0</accession>
<protein>
    <submittedName>
        <fullName evidence="1">Uncharacterized protein</fullName>
    </submittedName>
</protein>
<comment type="caution">
    <text evidence="1">The sequence shown here is derived from an EMBL/GenBank/DDBJ whole genome shotgun (WGS) entry which is preliminary data.</text>
</comment>
<name>A0ACB8FUK0_9SAUR</name>
<sequence>MYCKVKSVVIFSVHNFVVILSFLSPLLDVRTVTPQILAVATGIVRENFSRTVWHHVIEKLVKREQWQACLLLASEKDRLPRNLRVTNLPLKDLFDKYVMFGSYERMERVPKLVEWLISMGANINSVGAYPLHAVIKLCINAKGNHLFKWLLDHKPELKALINQQNEDGSTVLHIVASQTRGYPFKNQIEDVEMLLNAGVDPRIRDGHSKSAVDIFKKNKRFRPVEIINKYMERNASFSEKSSVAEQTEAESPPASATLLQEVFDQFEKFCHSEHSAHVTNLLEHKSVRKLLNQLPTVREIPEEVVCDIPPAFSSNLIKLLIKKKKWHEVLLLLTRKATKEMTPGDGPVKNCNLSDLDIGTILNCMGRSDELRVQLIRCLIDRGASPEGTGTLHERPLQKCLQNNDFELAYLLLSSRSNPLLFSIAEGDTPLHAALSICFEHKDDIGLQFLSYLLDLYDSDPSKFSYLNPNVQDKNGNTVMHIIIQKSATKQVKKMLGLLAKFSINFNLKNNLGRDVNYRKKKNDPVLIAWNEAVAENKKRCRHDPVAQVARMAKLTAANNKSQPKSTKLSSSAPVSKMPHGKSPWEGDCSKWEETEDAGVKNLAHRNGNEPLTLREGLVQGIANLIQKFALDRALIKTDLVSSEALKPSMATSEDEKGEHRSFRHEGLDHYVLVSSRDLVEETCAEFNESKEEEEEATEDDQQIQEIEAHTEDFDNMTWEIECTSEMLKKLGNKSTPHYIKKKIIHAIQQLGNGEWTQGLQKRLKHLNADIQLYEAKLDKGARMLWELAIDFSPRCSENAETIIEHEHPVHPTEKTGRVYTEMIRLWDIVLDHNKLDQAIKTTCSAYKRGLSCILRKKLKGINTAVISSNLKTQKRIPRFYVEDTKPEKLKGRDVPEYFPPASAVETEYNIMKFHSFSTNMALNIINDMSSTVEYPFRVGELEYAVIDLNPKPLEPIILIGRSGTGKTTCCLYRLWKKFHSYWEKAECAGGPLLVRQMWRRLKFDIQLENAAAAEEEDHGGKQDSCNSGDSTELDTVESTDDEQQPDEDDQDSSGVDDAEINCVYDCGEEEGQAAKESEKLEHLHQIFITKNHVLCQEVQKNFTELSKSAKATSHFRPLEATVYRLQDVKDENFPLFLTSQQWVLLLDASMPDPFFHRNEDGSLKHTITGWSTKEDFLISNWQEEDDDVDIEVDYDEDEKAAEIHPKEHDPRVYVTYDVFANEIWPHMVKGKCPYNPALVWKEIKSFLKGSIEALSSPQGILTEEEYKKLGRKRSPNFKEDRSEIYQLFSVYQQIKSQRGYFDEEDLLYNLSQRLMRLDDLPWCIHELYGDEIQDFTQAELVLLMKCIDDPNAMFLTGDTAQSIMKGVAFRFSDLRSLFHYASVSSTVKKQRVVRKPKRIYQLYQNYRSHSGILHLASGVVDLLQYYFPESFDRLPRDLGLFDGPKPTVLESCSVSDLAILLRGNKRKTQPIEFGAHQVILVANDTAKERIPEELNLALVLTIYEAKGLEFDDVLLYNFFTDSEAYKEWKIISHFTPSCNFTEENKLIIETPLEKVTEHQGKPQVLNTEMYKMLNGELKQLYTAITRARVNLWIFDENCDRRAPAFQYFIKRELVQVVKTDENKDLDDSMFVKTSTSKEWIAQGEYYAKHQCWKVAAKCFQKGAVEKEKLALAHDAVLKVQSKKISPKDKQMEYMDLAKTYLECGEPNLALKCLIHAKITRLCLSSVKSWEGWVVAATDLIQKMQRMYFLLKVKDAAYFYKRGQCYKDAFRCFEQIQEFDLALKICCCEELYEEAAQCVERFEKMVGKERQLASKLSYTSNQFYLLAADRYSSANKVSEMMAVLSHLNTEDQLVFLKDHKYFSEAADLLKREGRDEEAAKLMKQHGFVLEAADLTNQKDFRASCLLAAARLSIAGVCKLQNLKAILEEALVLCEQTKQKSGSAEATYLIGMEEKDFSMLKKAFHMFLFVNHPAGAVGALFGATQCDKKSENFLRLVALYGIETILSLVKAFQKAATNAEKEMVKSCFDYFGIAPVDKKFCQVSQNEAGCILEFFSECATLREKKTSDQFIVSLEEVKSALNKYLLNRLVAITHHLFEQSFPNVCTKFIAGLKCEDENCEDFHKTLSRHEIKSIFQCKKHLATINGLLLEAKRVFQKYVFCEPNVIDELLTADKYSLCKSLVNAFFPKHFHLRMVSENPVACKEILSLHSGGYRTLNPCTMVLREYIRSELKNETPKNRRESTDLWLKVMQVFALTSGYPEEFEKLVFREEDEYDRELKLLSERGRVRLKGVEGRYGMLMLDKYAENAESTHLCFIRLLQNSVDQLYTHRNIEECRFLFYRFMNVLVKKCIDPLIPSIGNTVALLEFQFIFGCAVLMRLCKSMTLCLPKSYISLLHYWDFLFRRGDYNKDFTYSVIQDYKPEDTKKAIKDFKKHLMYLADVLCCYEEFSVLMDAFEDPDYITSGEAERTVVLCLVMLINADQVLSWKYRMVFPQYFPTIKERLLKLKVNYPTKVPERLLKTVSLMSEVSEVKEVVKGLKELLFCRDGEFLADCHWKWEPRGTRGIFYEVADLDRFAYLKQPDAFEEPEMDFEKDVYVEERKDPLANIASIRQQKQQQKASARRKLQCLFLFVRCCIRWKRFSSSKPESLETPLEVFKRADVDGTQCDLCGVKFVQSPDKFVTRGEDSEKEPTEATRPIEGDWEENVERNEFFTAGKTFETHIILDEHKNKHAAYQRYYDFFKKEVDPVIRDGKDVMESIRENACIRGHLMSKECSKLEQRKIQEVIKKISDAVEDIYKRKAWSDAEEILSKLARNLCTNLDEARKWLKKTESSLQQEEEFDYDKDLDDEVKGEEFNFEELHLKKTSKEMEKA</sequence>
<gene>
    <name evidence="1" type="ORF">K3G42_009959</name>
</gene>
<proteinExistence type="predicted"/>